<gene>
    <name evidence="1" type="ORF">SK128_011512</name>
</gene>
<dbReference type="SUPFAM" id="SSF53850">
    <property type="entry name" value="Periplasmic binding protein-like II"/>
    <property type="match status" value="1"/>
</dbReference>
<name>A0AAN8XNY3_HALRR</name>
<dbReference type="EMBL" id="JAXCGZ010004583">
    <property type="protein sequence ID" value="KAK7081649.1"/>
    <property type="molecule type" value="Genomic_DNA"/>
</dbReference>
<comment type="caution">
    <text evidence="1">The sequence shown here is derived from an EMBL/GenBank/DDBJ whole genome shotgun (WGS) entry which is preliminary data.</text>
</comment>
<organism evidence="1 2">
    <name type="scientific">Halocaridina rubra</name>
    <name type="common">Hawaiian red shrimp</name>
    <dbReference type="NCBI Taxonomy" id="373956"/>
    <lineage>
        <taxon>Eukaryota</taxon>
        <taxon>Metazoa</taxon>
        <taxon>Ecdysozoa</taxon>
        <taxon>Arthropoda</taxon>
        <taxon>Crustacea</taxon>
        <taxon>Multicrustacea</taxon>
        <taxon>Malacostraca</taxon>
        <taxon>Eumalacostraca</taxon>
        <taxon>Eucarida</taxon>
        <taxon>Decapoda</taxon>
        <taxon>Pleocyemata</taxon>
        <taxon>Caridea</taxon>
        <taxon>Atyoidea</taxon>
        <taxon>Atyidae</taxon>
        <taxon>Halocaridina</taxon>
    </lineage>
</organism>
<dbReference type="AlphaFoldDB" id="A0AAN8XNY3"/>
<proteinExistence type="predicted"/>
<protein>
    <submittedName>
        <fullName evidence="1">Uncharacterized protein</fullName>
    </submittedName>
</protein>
<sequence>METIQEVHDSGNVVVGVDNFYQGMLISSPDPNLQAMGVKYEIYPDSNEIFRRVQTGSAVYIGNEGYLEFIIVTKFTERGQPKMRVMKECFASHSISMALQTHSPLKRNFDKVISRMLSAGLIRRYFLNSINLAASTK</sequence>
<evidence type="ECO:0000313" key="2">
    <source>
        <dbReference type="Proteomes" id="UP001381693"/>
    </source>
</evidence>
<dbReference type="Proteomes" id="UP001381693">
    <property type="component" value="Unassembled WGS sequence"/>
</dbReference>
<keyword evidence="2" id="KW-1185">Reference proteome</keyword>
<accession>A0AAN8XNY3</accession>
<evidence type="ECO:0000313" key="1">
    <source>
        <dbReference type="EMBL" id="KAK7081649.1"/>
    </source>
</evidence>
<feature type="non-terminal residue" evidence="1">
    <location>
        <position position="137"/>
    </location>
</feature>
<reference evidence="1 2" key="1">
    <citation type="submission" date="2023-11" db="EMBL/GenBank/DDBJ databases">
        <title>Halocaridina rubra genome assembly.</title>
        <authorList>
            <person name="Smith C."/>
        </authorList>
    </citation>
    <scope>NUCLEOTIDE SEQUENCE [LARGE SCALE GENOMIC DNA]</scope>
    <source>
        <strain evidence="1">EP-1</strain>
        <tissue evidence="1">Whole</tissue>
    </source>
</reference>